<dbReference type="InterPro" id="IPR002110">
    <property type="entry name" value="Ankyrin_rpt"/>
</dbReference>
<name>A0A4Y9YSQ8_9APHY</name>
<feature type="repeat" description="ANK" evidence="10">
    <location>
        <begin position="84"/>
        <end position="116"/>
    </location>
</feature>
<protein>
    <recommendedName>
        <fullName evidence="3">Altered inheritance of mitochondria protein 9, mitochondrial</fullName>
    </recommendedName>
    <alternativeName>
        <fullName evidence="9">Found in mitochondrial proteome protein 29</fullName>
    </alternativeName>
</protein>
<reference evidence="13 14" key="1">
    <citation type="submission" date="2019-01" db="EMBL/GenBank/DDBJ databases">
        <title>Genome sequencing of the rare red list fungi Fomitopsis rosea.</title>
        <authorList>
            <person name="Buettner E."/>
            <person name="Kellner H."/>
        </authorList>
    </citation>
    <scope>NUCLEOTIDE SEQUENCE [LARGE SCALE GENOMIC DNA]</scope>
    <source>
        <strain evidence="13 14">DSM 105464</strain>
    </source>
</reference>
<dbReference type="PROSITE" id="PS50297">
    <property type="entry name" value="ANK_REP_REGION"/>
    <property type="match status" value="1"/>
</dbReference>
<dbReference type="InterPro" id="IPR036770">
    <property type="entry name" value="Ankyrin_rpt-contain_sf"/>
</dbReference>
<evidence type="ECO:0000256" key="8">
    <source>
        <dbReference type="ARBA" id="ARBA00023128"/>
    </source>
</evidence>
<gene>
    <name evidence="13" type="ORF">EVJ58_g2825</name>
</gene>
<dbReference type="STRING" id="34475.A0A4Y9YSQ8"/>
<sequence length="1122" mass="126308">MGVEDMDCKALLDNLKLLVDPDFYSERSLIFGRDEADARTFPMRHLIMRHYVLGLGDAYATIDESWAGQNGTDWSLPTIMPAGSASTYLHLAARLGDVPFVYECIRLGANINCQDVKGQTPLFCAMQELVGFSQDLARRQLRHGGTEDESLAASTLARRRHIVQILLEQHADINLRRAPDPWPHLVIGPWVSLDLELLELFALHGTPCTLFAYLSEKPAPTCDMWVVDPAKASLCRELVARLASGESAPRPPRKCPCWSGKPLSECHGSGDHLYPPTFACICRSTKTYENCCKPKGFVIVEKWDNELGRMTVSQRVIPEADGQTATYISLCSVPALQSSRWPDTGKKKPYELLRMAVKYNDTESKEKADPAFRYATTDLDFLPLSVFFNAPECELGLICSYYIIRPGEVWRGEWAGKRMSAGWNSRVDKYIALGIDTRSAVKIAQAAKLDPFFQPLWKRCEATGCTAIERPGSKMKRCHGCQRIFYCDAACQKAHWKEHKSACKGGNHPLQILRSQTIYKTILKEVIKPAEERLLHDSIAAIPVVVKTRTHMRIPPILHSLKLNVNATKIPKPQLLRSYSVHASAQSIRPDSKSLFEHTTTRWLCNDEQEKKLRYTLFNVEALERIACRSVDAERCIAWDKIGEGSYNKVFMLRFDNGTQAVVRIPCPVVGNVERATASEVATMCYIRERYADVTEMPLPPRVIAWDASYRNPAETPYIILDYAPGVTLMSRWPWIEGESAGAALASIWEIEKRLLGEPLSQNGSLYFADDVTDELRSRPLFHDARRVGSVALKAQLAAKYRIGPTTNREWWRGDYGQIDADRGPWPDMQTMIKSAAEFQLRALDAGLGISPPFGKSKPSDTPLLRRLLAMCIRIAPDIIPSEPVASRYCVLNHPDLNLNNLIVPEDGKAFVRAPIDWQGATVSPLCMQCAIPPAVLNRGLIPVPRDGSTPPWPDNFDMMSEEEQGIVRIHHRFAMRTRYYLQRISTFHSVRQLTLELPHSSVLSNLVPFITRCVADGPLELRGMLMDLQEKWDQFADGPCPIDFSADEVAEHAAAAEALEEYTRNVTQLYREIDCLDDGSVEAEKFEDAQKAMEQCRERWDEKAMKGPFPLFEGAHSYFLS</sequence>
<dbReference type="InterPro" id="IPR002893">
    <property type="entry name" value="Znf_MYND"/>
</dbReference>
<evidence type="ECO:0000256" key="7">
    <source>
        <dbReference type="ARBA" id="ARBA00022946"/>
    </source>
</evidence>
<proteinExistence type="inferred from homology"/>
<evidence type="ECO:0000256" key="11">
    <source>
        <dbReference type="PROSITE-ProRule" id="PRU00134"/>
    </source>
</evidence>
<dbReference type="Gene3D" id="6.10.140.2220">
    <property type="match status" value="1"/>
</dbReference>
<dbReference type="InterPro" id="IPR051035">
    <property type="entry name" value="Mito_inheritance_9"/>
</dbReference>
<keyword evidence="8" id="KW-0496">Mitochondrion</keyword>
<evidence type="ECO:0000259" key="12">
    <source>
        <dbReference type="PROSITE" id="PS50865"/>
    </source>
</evidence>
<dbReference type="Proteomes" id="UP000298390">
    <property type="component" value="Unassembled WGS sequence"/>
</dbReference>
<dbReference type="AlphaFoldDB" id="A0A4Y9YSQ8"/>
<evidence type="ECO:0000313" key="13">
    <source>
        <dbReference type="EMBL" id="TFY64129.1"/>
    </source>
</evidence>
<evidence type="ECO:0000256" key="5">
    <source>
        <dbReference type="ARBA" id="ARBA00022771"/>
    </source>
</evidence>
<evidence type="ECO:0000256" key="1">
    <source>
        <dbReference type="ARBA" id="ARBA00004173"/>
    </source>
</evidence>
<keyword evidence="10" id="KW-0040">ANK repeat</keyword>
<comment type="similarity">
    <text evidence="2">Belongs to the AIM9 family.</text>
</comment>
<keyword evidence="6" id="KW-0862">Zinc</keyword>
<keyword evidence="7" id="KW-0809">Transit peptide</keyword>
<dbReference type="Pfam" id="PF01753">
    <property type="entry name" value="zf-MYND"/>
    <property type="match status" value="1"/>
</dbReference>
<comment type="subcellular location">
    <subcellularLocation>
        <location evidence="1">Mitochondrion</location>
    </subcellularLocation>
</comment>
<evidence type="ECO:0000256" key="3">
    <source>
        <dbReference type="ARBA" id="ARBA00016197"/>
    </source>
</evidence>
<dbReference type="SUPFAM" id="SSF48403">
    <property type="entry name" value="Ankyrin repeat"/>
    <property type="match status" value="1"/>
</dbReference>
<dbReference type="SMART" id="SM00248">
    <property type="entry name" value="ANK"/>
    <property type="match status" value="2"/>
</dbReference>
<dbReference type="PROSITE" id="PS50088">
    <property type="entry name" value="ANK_REPEAT"/>
    <property type="match status" value="1"/>
</dbReference>
<dbReference type="PANTHER" id="PTHR36091:SF1">
    <property type="entry name" value="ALTERED INHERITANCE OF MITOCHONDRIA PROTEIN 9, MITOCHONDRIAL"/>
    <property type="match status" value="1"/>
</dbReference>
<dbReference type="SUPFAM" id="SSF144232">
    <property type="entry name" value="HIT/MYND zinc finger-like"/>
    <property type="match status" value="1"/>
</dbReference>
<keyword evidence="4" id="KW-0479">Metal-binding</keyword>
<dbReference type="GO" id="GO:0005739">
    <property type="term" value="C:mitochondrion"/>
    <property type="evidence" value="ECO:0007669"/>
    <property type="project" value="UniProtKB-SubCell"/>
</dbReference>
<evidence type="ECO:0000256" key="2">
    <source>
        <dbReference type="ARBA" id="ARBA00005543"/>
    </source>
</evidence>
<organism evidence="13 14">
    <name type="scientific">Rhodofomes roseus</name>
    <dbReference type="NCBI Taxonomy" id="34475"/>
    <lineage>
        <taxon>Eukaryota</taxon>
        <taxon>Fungi</taxon>
        <taxon>Dikarya</taxon>
        <taxon>Basidiomycota</taxon>
        <taxon>Agaricomycotina</taxon>
        <taxon>Agaricomycetes</taxon>
        <taxon>Polyporales</taxon>
        <taxon>Rhodofomes</taxon>
    </lineage>
</organism>
<feature type="domain" description="MYND-type" evidence="12">
    <location>
        <begin position="460"/>
        <end position="503"/>
    </location>
</feature>
<dbReference type="Gene3D" id="1.25.40.20">
    <property type="entry name" value="Ankyrin repeat-containing domain"/>
    <property type="match status" value="1"/>
</dbReference>
<evidence type="ECO:0000256" key="6">
    <source>
        <dbReference type="ARBA" id="ARBA00022833"/>
    </source>
</evidence>
<dbReference type="GO" id="GO:0008270">
    <property type="term" value="F:zinc ion binding"/>
    <property type="evidence" value="ECO:0007669"/>
    <property type="project" value="UniProtKB-KW"/>
</dbReference>
<dbReference type="InterPro" id="IPR011009">
    <property type="entry name" value="Kinase-like_dom_sf"/>
</dbReference>
<dbReference type="PANTHER" id="PTHR36091">
    <property type="entry name" value="ALTERED INHERITANCE OF MITOCHONDRIA PROTEIN 9, MITOCHONDRIAL"/>
    <property type="match status" value="1"/>
</dbReference>
<keyword evidence="5 11" id="KW-0863">Zinc-finger</keyword>
<evidence type="ECO:0000256" key="4">
    <source>
        <dbReference type="ARBA" id="ARBA00022723"/>
    </source>
</evidence>
<dbReference type="PROSITE" id="PS50865">
    <property type="entry name" value="ZF_MYND_2"/>
    <property type="match status" value="1"/>
</dbReference>
<evidence type="ECO:0000256" key="9">
    <source>
        <dbReference type="ARBA" id="ARBA00031849"/>
    </source>
</evidence>
<evidence type="ECO:0000256" key="10">
    <source>
        <dbReference type="PROSITE-ProRule" id="PRU00023"/>
    </source>
</evidence>
<evidence type="ECO:0000313" key="14">
    <source>
        <dbReference type="Proteomes" id="UP000298390"/>
    </source>
</evidence>
<dbReference type="SUPFAM" id="SSF56112">
    <property type="entry name" value="Protein kinase-like (PK-like)"/>
    <property type="match status" value="1"/>
</dbReference>
<accession>A0A4Y9YSQ8</accession>
<comment type="caution">
    <text evidence="13">The sequence shown here is derived from an EMBL/GenBank/DDBJ whole genome shotgun (WGS) entry which is preliminary data.</text>
</comment>
<dbReference type="PROSITE" id="PS01360">
    <property type="entry name" value="ZF_MYND_1"/>
    <property type="match status" value="1"/>
</dbReference>
<dbReference type="EMBL" id="SEKV01000108">
    <property type="protein sequence ID" value="TFY64129.1"/>
    <property type="molecule type" value="Genomic_DNA"/>
</dbReference>